<dbReference type="GO" id="GO:0005524">
    <property type="term" value="F:ATP binding"/>
    <property type="evidence" value="ECO:0007669"/>
    <property type="project" value="InterPro"/>
</dbReference>
<dbReference type="Proteomes" id="UP000521676">
    <property type="component" value="Unassembled WGS sequence"/>
</dbReference>
<dbReference type="InterPro" id="IPR045006">
    <property type="entry name" value="CHLI-like"/>
</dbReference>
<dbReference type="RefSeq" id="WP_341467418.1">
    <property type="nucleotide sequence ID" value="NZ_CP128399.1"/>
</dbReference>
<evidence type="ECO:0000259" key="2">
    <source>
        <dbReference type="SMART" id="SM00382"/>
    </source>
</evidence>
<feature type="domain" description="AAA+ ATPase" evidence="2">
    <location>
        <begin position="215"/>
        <end position="399"/>
    </location>
</feature>
<dbReference type="PANTHER" id="PTHR32039:SF7">
    <property type="entry name" value="COMPETENCE PROTEIN COMM"/>
    <property type="match status" value="1"/>
</dbReference>
<name>A0A8T7M380_9CHLR</name>
<protein>
    <submittedName>
        <fullName evidence="3">YifB family Mg chelatase-like AAA ATPase</fullName>
    </submittedName>
</protein>
<dbReference type="NCBIfam" id="TIGR00368">
    <property type="entry name" value="YifB family Mg chelatase-like AAA ATPase"/>
    <property type="match status" value="1"/>
</dbReference>
<dbReference type="InterPro" id="IPR025158">
    <property type="entry name" value="Mg_chelat-rel_C"/>
</dbReference>
<dbReference type="Pfam" id="PF01078">
    <property type="entry name" value="Mg_chelatase"/>
    <property type="match status" value="1"/>
</dbReference>
<proteinExistence type="inferred from homology"/>
<dbReference type="SUPFAM" id="SSF54211">
    <property type="entry name" value="Ribosomal protein S5 domain 2-like"/>
    <property type="match status" value="1"/>
</dbReference>
<reference evidence="3 5" key="1">
    <citation type="submission" date="2020-06" db="EMBL/GenBank/DDBJ databases">
        <title>Anoxygenic phototrophic Chloroflexota member uses a Type I reaction center.</title>
        <authorList>
            <person name="Tsuji J.M."/>
            <person name="Shaw N.A."/>
            <person name="Nagashima S."/>
            <person name="Venkiteswaran J."/>
            <person name="Schiff S.L."/>
            <person name="Hanada S."/>
            <person name="Tank M."/>
            <person name="Neufeld J.D."/>
        </authorList>
    </citation>
    <scope>NUCLEOTIDE SEQUENCE [LARGE SCALE GENOMIC DNA]</scope>
    <source>
        <strain evidence="3">L227-S17</strain>
    </source>
</reference>
<gene>
    <name evidence="3" type="ORF">HXX08_09780</name>
    <name evidence="4" type="ORF">OZ401_001300</name>
</gene>
<evidence type="ECO:0000313" key="4">
    <source>
        <dbReference type="EMBL" id="WJW65534.1"/>
    </source>
</evidence>
<dbReference type="SUPFAM" id="SSF52540">
    <property type="entry name" value="P-loop containing nucleoside triphosphate hydrolases"/>
    <property type="match status" value="1"/>
</dbReference>
<dbReference type="CDD" id="cd00009">
    <property type="entry name" value="AAA"/>
    <property type="match status" value="1"/>
</dbReference>
<sequence>MLAKVYTCALLGLEGILVEVEVDTANGNPFFAMVGLPDTAVQEARERVRAAIKNSGGYFPGNKRVVVNLAPADVRKEGPAYDLPIAVGILLSATEGAYGDLSDAIFLGELSLDGSLRHSDGVLPMVSVAKGHGIRRIFVPAVDAKEAALVEGVAVYPVATLSELAAHLEGRHAIIPLKSDFTLLQKNHEEDSRYDFSLIKGQEHAKRALEIAASGAHNVFMSGPPGSGKTLLARTMVTILPPMTIDEALEVTKIYSVSGLLPSDMPLVIQRPFRSPHHSISSAGLVGGGRFPRPGEISLAHRGVLFLDELPEFGQQMLDQLRQPLEDDRTLVLSRASGSVKYPANFILIGAMNPCPCGFLGDSQKACVCPPARIQNYQKRLSGPLLDRIDIHIEVPRVEYEKLADARLGEPSTRIRARVARAREIQLQRFESYRSPAIEEGKSPRRLFTNSEMGPGEVRAFCKTDAAAESLLKAATRQMALSARAYHRILKLARTIADLSESEAIQAAHIAEAIQYRRKEQV</sequence>
<dbReference type="Gene3D" id="3.30.230.10">
    <property type="match status" value="1"/>
</dbReference>
<dbReference type="Proteomes" id="UP001431572">
    <property type="component" value="Chromosome 1"/>
</dbReference>
<keyword evidence="6" id="KW-1185">Reference proteome</keyword>
<dbReference type="SMART" id="SM00382">
    <property type="entry name" value="AAA"/>
    <property type="match status" value="1"/>
</dbReference>
<evidence type="ECO:0000256" key="1">
    <source>
        <dbReference type="ARBA" id="ARBA00006354"/>
    </source>
</evidence>
<dbReference type="InterPro" id="IPR004482">
    <property type="entry name" value="Mg_chelat-rel"/>
</dbReference>
<dbReference type="InterPro" id="IPR003593">
    <property type="entry name" value="AAA+_ATPase"/>
</dbReference>
<reference evidence="4" key="2">
    <citation type="journal article" date="2024" name="Nature">
        <title>Anoxygenic phototroph of the Chloroflexota uses a type I reaction centre.</title>
        <authorList>
            <person name="Tsuji J.M."/>
            <person name="Shaw N.A."/>
            <person name="Nagashima S."/>
            <person name="Venkiteswaran J.J."/>
            <person name="Schiff S.L."/>
            <person name="Watanabe T."/>
            <person name="Fukui M."/>
            <person name="Hanada S."/>
            <person name="Tank M."/>
            <person name="Neufeld J.D."/>
        </authorList>
    </citation>
    <scope>NUCLEOTIDE SEQUENCE</scope>
    <source>
        <strain evidence="4">L227-S17</strain>
    </source>
</reference>
<dbReference type="InterPro" id="IPR014721">
    <property type="entry name" value="Ribsml_uS5_D2-typ_fold_subgr"/>
</dbReference>
<accession>A0A8T7M380</accession>
<dbReference type="EMBL" id="CP128399">
    <property type="protein sequence ID" value="WJW65534.1"/>
    <property type="molecule type" value="Genomic_DNA"/>
</dbReference>
<dbReference type="PANTHER" id="PTHR32039">
    <property type="entry name" value="MAGNESIUM-CHELATASE SUBUNIT CHLI"/>
    <property type="match status" value="1"/>
</dbReference>
<organism evidence="3 5">
    <name type="scientific">Candidatus Chlorohelix allophototropha</name>
    <dbReference type="NCBI Taxonomy" id="3003348"/>
    <lineage>
        <taxon>Bacteria</taxon>
        <taxon>Bacillati</taxon>
        <taxon>Chloroflexota</taxon>
        <taxon>Chloroflexia</taxon>
        <taxon>Candidatus Chloroheliales</taxon>
        <taxon>Candidatus Chloroheliaceae</taxon>
        <taxon>Candidatus Chlorohelix</taxon>
    </lineage>
</organism>
<dbReference type="InterPro" id="IPR000523">
    <property type="entry name" value="Mg_chelatse_chII-like_cat_dom"/>
</dbReference>
<comment type="similarity">
    <text evidence="1">Belongs to the Mg-chelatase subunits D/I family. ComM subfamily.</text>
</comment>
<dbReference type="InterPro" id="IPR027417">
    <property type="entry name" value="P-loop_NTPase"/>
</dbReference>
<evidence type="ECO:0000313" key="3">
    <source>
        <dbReference type="EMBL" id="NWJ46156.1"/>
    </source>
</evidence>
<evidence type="ECO:0000313" key="5">
    <source>
        <dbReference type="Proteomes" id="UP000521676"/>
    </source>
</evidence>
<dbReference type="Pfam" id="PF13541">
    <property type="entry name" value="ChlI"/>
    <property type="match status" value="1"/>
</dbReference>
<dbReference type="Gene3D" id="3.40.50.300">
    <property type="entry name" value="P-loop containing nucleotide triphosphate hydrolases"/>
    <property type="match status" value="1"/>
</dbReference>
<evidence type="ECO:0000313" key="6">
    <source>
        <dbReference type="Proteomes" id="UP001431572"/>
    </source>
</evidence>
<dbReference type="Pfam" id="PF13335">
    <property type="entry name" value="Mg_chelatase_C"/>
    <property type="match status" value="1"/>
</dbReference>
<dbReference type="InterPro" id="IPR020568">
    <property type="entry name" value="Ribosomal_Su5_D2-typ_SF"/>
</dbReference>
<dbReference type="AlphaFoldDB" id="A0A8T7M380"/>
<dbReference type="EMBL" id="JACATZ010000001">
    <property type="protein sequence ID" value="NWJ46156.1"/>
    <property type="molecule type" value="Genomic_DNA"/>
</dbReference>